<protein>
    <submittedName>
        <fullName evidence="1">Uncharacterized protein</fullName>
    </submittedName>
</protein>
<name>F4QU14_9CAUL</name>
<dbReference type="AlphaFoldDB" id="F4QU14"/>
<proteinExistence type="predicted"/>
<reference evidence="2" key="1">
    <citation type="submission" date="2011-03" db="EMBL/GenBank/DDBJ databases">
        <title>Draft genome sequence of Brevundimonas diminuta.</title>
        <authorList>
            <person name="Brown P.J.B."/>
            <person name="Buechlein A."/>
            <person name="Hemmerich C."/>
            <person name="Brun Y.V."/>
        </authorList>
    </citation>
    <scope>NUCLEOTIDE SEQUENCE [LARGE SCALE GENOMIC DNA]</scope>
    <source>
        <strain evidence="2">C19</strain>
    </source>
</reference>
<evidence type="ECO:0000313" key="2">
    <source>
        <dbReference type="Proteomes" id="UP000006512"/>
    </source>
</evidence>
<gene>
    <name evidence="1" type="ORF">ABI_46610</name>
</gene>
<sequence>MFSRSTDCFLPFLNSDQLNPVRIGIAVEPGADGVDLRNF</sequence>
<dbReference type="HOGENOM" id="CLU_3304020_0_0_5"/>
<keyword evidence="2" id="KW-1185">Reference proteome</keyword>
<dbReference type="EMBL" id="GL883081">
    <property type="protein sequence ID" value="EGF89314.1"/>
    <property type="molecule type" value="Genomic_DNA"/>
</dbReference>
<organism evidence="1 2">
    <name type="scientific">Asticcacaulis biprosthecium C19</name>
    <dbReference type="NCBI Taxonomy" id="715226"/>
    <lineage>
        <taxon>Bacteria</taxon>
        <taxon>Pseudomonadati</taxon>
        <taxon>Pseudomonadota</taxon>
        <taxon>Alphaproteobacteria</taxon>
        <taxon>Caulobacterales</taxon>
        <taxon>Caulobacteraceae</taxon>
        <taxon>Asticcacaulis</taxon>
    </lineage>
</organism>
<dbReference type="Proteomes" id="UP000006512">
    <property type="component" value="Unassembled WGS sequence"/>
</dbReference>
<evidence type="ECO:0000313" key="1">
    <source>
        <dbReference type="EMBL" id="EGF89314.1"/>
    </source>
</evidence>
<accession>F4QU14</accession>